<keyword evidence="2" id="KW-1185">Reference proteome</keyword>
<keyword evidence="1" id="KW-0378">Hydrolase</keyword>
<comment type="caution">
    <text evidence="1">The sequence shown here is derived from an EMBL/GenBank/DDBJ whole genome shotgun (WGS) entry which is preliminary data.</text>
</comment>
<dbReference type="GO" id="GO:0016787">
    <property type="term" value="F:hydrolase activity"/>
    <property type="evidence" value="ECO:0007669"/>
    <property type="project" value="UniProtKB-KW"/>
</dbReference>
<gene>
    <name evidence="1" type="ORF">ESZ54_05585</name>
</gene>
<name>A0A4S3B714_9ENTE</name>
<dbReference type="InterPro" id="IPR021130">
    <property type="entry name" value="PRib-ATP_PPHydrolase-like"/>
</dbReference>
<dbReference type="Proteomes" id="UP000310506">
    <property type="component" value="Unassembled WGS sequence"/>
</dbReference>
<dbReference type="EMBL" id="SDGV01000013">
    <property type="protein sequence ID" value="THB61396.1"/>
    <property type="molecule type" value="Genomic_DNA"/>
</dbReference>
<dbReference type="InterPro" id="IPR023292">
    <property type="entry name" value="NTP_PyroPHydrolase-like_dom_sf"/>
</dbReference>
<dbReference type="OrthoDB" id="9810101at2"/>
<organism evidence="1 2">
    <name type="scientific">Vagococcus silagei</name>
    <dbReference type="NCBI Taxonomy" id="2508885"/>
    <lineage>
        <taxon>Bacteria</taxon>
        <taxon>Bacillati</taxon>
        <taxon>Bacillota</taxon>
        <taxon>Bacilli</taxon>
        <taxon>Lactobacillales</taxon>
        <taxon>Enterococcaceae</taxon>
        <taxon>Vagococcus</taxon>
    </lineage>
</organism>
<proteinExistence type="predicted"/>
<dbReference type="RefSeq" id="WP_136136677.1">
    <property type="nucleotide sequence ID" value="NZ_SDGV01000013.1"/>
</dbReference>
<evidence type="ECO:0000313" key="1">
    <source>
        <dbReference type="EMBL" id="THB61396.1"/>
    </source>
</evidence>
<dbReference type="Gene3D" id="1.10.3420.10">
    <property type="entry name" value="putative ntp pyrophosphohydrolase like domain"/>
    <property type="match status" value="1"/>
</dbReference>
<protein>
    <submittedName>
        <fullName evidence="1">HAD family hydrolase</fullName>
    </submittedName>
</protein>
<evidence type="ECO:0000313" key="2">
    <source>
        <dbReference type="Proteomes" id="UP000310506"/>
    </source>
</evidence>
<sequence>MKDYYESVQEFHQFFDPVDIKGVKRLSGETAKNRAGFKIEEIVEFLYAAREGDTELVTQDLNYLKIKLDESLQKIDSKKQGQVDPLIDEVDGLIDLLYFTFGSFVMMGIDPEPLFNIVHQANMGKMFPDGEPHYHEITGKVLKPDNWEKDFAPEAKLKSEIEKQRQRQ</sequence>
<reference evidence="1 2" key="1">
    <citation type="submission" date="2019-01" db="EMBL/GenBank/DDBJ databases">
        <title>Vagococcus silagei sp. nov. isolated from brewer's grain.</title>
        <authorList>
            <person name="Guu J.-R."/>
        </authorList>
    </citation>
    <scope>NUCLEOTIDE SEQUENCE [LARGE SCALE GENOMIC DNA]</scope>
    <source>
        <strain evidence="1 2">2B-2</strain>
    </source>
</reference>
<dbReference type="Pfam" id="PF01503">
    <property type="entry name" value="PRA-PH"/>
    <property type="match status" value="1"/>
</dbReference>
<dbReference type="AlphaFoldDB" id="A0A4S3B714"/>
<accession>A0A4S3B714</accession>